<name>A0A0V0HK31_SOLCH</name>
<accession>A0A0V0HK31</accession>
<protein>
    <submittedName>
        <fullName evidence="1">Putative ovule protein</fullName>
    </submittedName>
</protein>
<dbReference type="AlphaFoldDB" id="A0A0V0HK31"/>
<proteinExistence type="predicted"/>
<dbReference type="EMBL" id="GEDG01018812">
    <property type="protein sequence ID" value="JAP20471.1"/>
    <property type="molecule type" value="Transcribed_RNA"/>
</dbReference>
<evidence type="ECO:0000313" key="1">
    <source>
        <dbReference type="EMBL" id="JAP20471.1"/>
    </source>
</evidence>
<reference evidence="1" key="1">
    <citation type="submission" date="2015-12" db="EMBL/GenBank/DDBJ databases">
        <title>Gene expression during late stages of embryo sac development: a critical building block for successful pollen-pistil interactions.</title>
        <authorList>
            <person name="Liu Y."/>
            <person name="Joly V."/>
            <person name="Sabar M."/>
            <person name="Matton D.P."/>
        </authorList>
    </citation>
    <scope>NUCLEOTIDE SEQUENCE</scope>
</reference>
<organism evidence="1">
    <name type="scientific">Solanum chacoense</name>
    <name type="common">Chaco potato</name>
    <dbReference type="NCBI Taxonomy" id="4108"/>
    <lineage>
        <taxon>Eukaryota</taxon>
        <taxon>Viridiplantae</taxon>
        <taxon>Streptophyta</taxon>
        <taxon>Embryophyta</taxon>
        <taxon>Tracheophyta</taxon>
        <taxon>Spermatophyta</taxon>
        <taxon>Magnoliopsida</taxon>
        <taxon>eudicotyledons</taxon>
        <taxon>Gunneridae</taxon>
        <taxon>Pentapetalae</taxon>
        <taxon>asterids</taxon>
        <taxon>lamiids</taxon>
        <taxon>Solanales</taxon>
        <taxon>Solanaceae</taxon>
        <taxon>Solanoideae</taxon>
        <taxon>Solaneae</taxon>
        <taxon>Solanum</taxon>
    </lineage>
</organism>
<sequence length="99" mass="11452">MAKQIFEDKFSKSTPNIYGQTLAQCLFGQTPHTERGSPNRKADLVMYNYGPYLMLDGLNYGPYPMRKCVSTLFMCNYLMFKVFLKNTYEIPHPCHIVLA</sequence>